<evidence type="ECO:0000256" key="1">
    <source>
        <dbReference type="SAM" id="SignalP"/>
    </source>
</evidence>
<keyword evidence="1" id="KW-0732">Signal</keyword>
<reference evidence="2 3" key="1">
    <citation type="submission" date="2012-09" db="EMBL/GenBank/DDBJ databases">
        <title>Genome Sequence of alkane-degrading Bacterium Alcanivorax jadensis T9.</title>
        <authorList>
            <person name="Lai Q."/>
            <person name="Shao Z."/>
        </authorList>
    </citation>
    <scope>NUCLEOTIDE SEQUENCE [LARGE SCALE GENOMIC DNA]</scope>
    <source>
        <strain evidence="2 3">T9</strain>
    </source>
</reference>
<dbReference type="Proteomes" id="UP000029443">
    <property type="component" value="Unassembled WGS sequence"/>
</dbReference>
<feature type="chain" id="PRO_5046382900" evidence="1">
    <location>
        <begin position="19"/>
        <end position="148"/>
    </location>
</feature>
<comment type="caution">
    <text evidence="2">The sequence shown here is derived from an EMBL/GenBank/DDBJ whole genome shotgun (WGS) entry which is preliminary data.</text>
</comment>
<evidence type="ECO:0000313" key="3">
    <source>
        <dbReference type="Proteomes" id="UP000029443"/>
    </source>
</evidence>
<feature type="signal peptide" evidence="1">
    <location>
        <begin position="1"/>
        <end position="18"/>
    </location>
</feature>
<gene>
    <name evidence="2" type="ORF">T9A_01693</name>
</gene>
<keyword evidence="3" id="KW-1185">Reference proteome</keyword>
<sequence>MRYLSFVLFAVLALPAHAQISSGMSERLCLAASQESAFGALVDDLIESDELALTSGEQVLSLSCQDGSSVLEKMVLARQAENLEYAVIDLGLNLTASRVALHGQTLPLKEALQRLGEQGDSDVQDFVQSYLSDLSDEDFNPNLRVSLN</sequence>
<evidence type="ECO:0000313" key="2">
    <source>
        <dbReference type="EMBL" id="KGD61244.1"/>
    </source>
</evidence>
<name>A0ABR4WCR2_9GAMM</name>
<organism evidence="2 3">
    <name type="scientific">Alcanivorax jadensis T9</name>
    <dbReference type="NCBI Taxonomy" id="1177181"/>
    <lineage>
        <taxon>Bacteria</taxon>
        <taxon>Pseudomonadati</taxon>
        <taxon>Pseudomonadota</taxon>
        <taxon>Gammaproteobacteria</taxon>
        <taxon>Oceanospirillales</taxon>
        <taxon>Alcanivoracaceae</taxon>
        <taxon>Alcanivorax</taxon>
    </lineage>
</organism>
<dbReference type="RefSeq" id="WP_035247079.1">
    <property type="nucleotide sequence ID" value="NZ_ARXU01000005.1"/>
</dbReference>
<accession>A0ABR4WCR2</accession>
<dbReference type="EMBL" id="ARXU01000005">
    <property type="protein sequence ID" value="KGD61244.1"/>
    <property type="molecule type" value="Genomic_DNA"/>
</dbReference>
<protein>
    <submittedName>
        <fullName evidence="2">Uncharacterized protein</fullName>
    </submittedName>
</protein>
<proteinExistence type="predicted"/>